<comment type="caution">
    <text evidence="1">The sequence shown here is derived from an EMBL/GenBank/DDBJ whole genome shotgun (WGS) entry which is preliminary data.</text>
</comment>
<proteinExistence type="predicted"/>
<dbReference type="OrthoDB" id="7874397at2"/>
<keyword evidence="2" id="KW-1185">Reference proteome</keyword>
<gene>
    <name evidence="1" type="ORF">LX81_02062</name>
</gene>
<sequence length="164" mass="17624">MTVHTPLPRPDRGALPVGLIDEADAITRSAIILLRCWCTGGESRKHIAAQFRDVLPAEAARDAVRDFDALMELTLAAARRPLMRHELDCRCMGGDENAFAQMIVAGAAGDHDDALLFACVLMTGPAAFEAGRLSIALGQPFLRLATAHGRDPHPTHSTPASRVH</sequence>
<dbReference type="AlphaFoldDB" id="A0A2W7N7V3"/>
<evidence type="ECO:0000313" key="1">
    <source>
        <dbReference type="EMBL" id="PZX16211.1"/>
    </source>
</evidence>
<organism evidence="1 2">
    <name type="scientific">Palleronia aestuarii</name>
    <dbReference type="NCBI Taxonomy" id="568105"/>
    <lineage>
        <taxon>Bacteria</taxon>
        <taxon>Pseudomonadati</taxon>
        <taxon>Pseudomonadota</taxon>
        <taxon>Alphaproteobacteria</taxon>
        <taxon>Rhodobacterales</taxon>
        <taxon>Roseobacteraceae</taxon>
        <taxon>Palleronia</taxon>
    </lineage>
</organism>
<protein>
    <submittedName>
        <fullName evidence="1">Uncharacterized protein</fullName>
    </submittedName>
</protein>
<dbReference type="EMBL" id="QKZL01000007">
    <property type="protein sequence ID" value="PZX16211.1"/>
    <property type="molecule type" value="Genomic_DNA"/>
</dbReference>
<dbReference type="Proteomes" id="UP000248916">
    <property type="component" value="Unassembled WGS sequence"/>
</dbReference>
<accession>A0A2W7N7V3</accession>
<reference evidence="1 2" key="1">
    <citation type="submission" date="2018-06" db="EMBL/GenBank/DDBJ databases">
        <title>Genomic Encyclopedia of Archaeal and Bacterial Type Strains, Phase II (KMG-II): from individual species to whole genera.</title>
        <authorList>
            <person name="Goeker M."/>
        </authorList>
    </citation>
    <scope>NUCLEOTIDE SEQUENCE [LARGE SCALE GENOMIC DNA]</scope>
    <source>
        <strain evidence="1 2">DSM 22009</strain>
    </source>
</reference>
<dbReference type="RefSeq" id="WP_111537222.1">
    <property type="nucleotide sequence ID" value="NZ_QKZL01000007.1"/>
</dbReference>
<name>A0A2W7N7V3_9RHOB</name>
<evidence type="ECO:0000313" key="2">
    <source>
        <dbReference type="Proteomes" id="UP000248916"/>
    </source>
</evidence>